<gene>
    <name evidence="1" type="ORF">ABEB36_014338</name>
</gene>
<dbReference type="Pfam" id="PF02996">
    <property type="entry name" value="Prefoldin"/>
    <property type="match status" value="1"/>
</dbReference>
<protein>
    <submittedName>
        <fullName evidence="1">Uncharacterized protein</fullName>
    </submittedName>
</protein>
<dbReference type="Proteomes" id="UP001566132">
    <property type="component" value="Unassembled WGS sequence"/>
</dbReference>
<dbReference type="SUPFAM" id="SSF46579">
    <property type="entry name" value="Prefoldin"/>
    <property type="match status" value="1"/>
</dbReference>
<reference evidence="1 2" key="1">
    <citation type="submission" date="2024-05" db="EMBL/GenBank/DDBJ databases">
        <title>Genetic variation in Jamaican populations of the coffee berry borer (Hypothenemus hampei).</title>
        <authorList>
            <person name="Errbii M."/>
            <person name="Myrie A."/>
        </authorList>
    </citation>
    <scope>NUCLEOTIDE SEQUENCE [LARGE SCALE GENOMIC DNA]</scope>
    <source>
        <strain evidence="1">JA-Hopewell-2020-01-JO</strain>
        <tissue evidence="1">Whole body</tissue>
    </source>
</reference>
<name>A0ABD1E535_HYPHA</name>
<comment type="caution">
    <text evidence="1">The sequence shown here is derived from an EMBL/GenBank/DDBJ whole genome shotgun (WGS) entry which is preliminary data.</text>
</comment>
<keyword evidence="2" id="KW-1185">Reference proteome</keyword>
<dbReference type="AlphaFoldDB" id="A0ABD1E535"/>
<evidence type="ECO:0000313" key="2">
    <source>
        <dbReference type="Proteomes" id="UP001566132"/>
    </source>
</evidence>
<dbReference type="InterPro" id="IPR004127">
    <property type="entry name" value="Prefoldin_subunit_alpha"/>
</dbReference>
<evidence type="ECO:0000313" key="1">
    <source>
        <dbReference type="EMBL" id="KAL1489445.1"/>
    </source>
</evidence>
<dbReference type="EMBL" id="JBDJPC010000012">
    <property type="protein sequence ID" value="KAL1489445.1"/>
    <property type="molecule type" value="Genomic_DNA"/>
</dbReference>
<dbReference type="InterPro" id="IPR009053">
    <property type="entry name" value="Prefoldin"/>
</dbReference>
<organism evidence="1 2">
    <name type="scientific">Hypothenemus hampei</name>
    <name type="common">Coffee berry borer</name>
    <dbReference type="NCBI Taxonomy" id="57062"/>
    <lineage>
        <taxon>Eukaryota</taxon>
        <taxon>Metazoa</taxon>
        <taxon>Ecdysozoa</taxon>
        <taxon>Arthropoda</taxon>
        <taxon>Hexapoda</taxon>
        <taxon>Insecta</taxon>
        <taxon>Pterygota</taxon>
        <taxon>Neoptera</taxon>
        <taxon>Endopterygota</taxon>
        <taxon>Coleoptera</taxon>
        <taxon>Polyphaga</taxon>
        <taxon>Cucujiformia</taxon>
        <taxon>Curculionidae</taxon>
        <taxon>Scolytinae</taxon>
        <taxon>Hypothenemus</taxon>
    </lineage>
</organism>
<accession>A0ABD1E535</accession>
<proteinExistence type="predicted"/>
<dbReference type="Gene3D" id="1.10.287.370">
    <property type="match status" value="1"/>
</dbReference>
<sequence length="185" mass="21597">MTEKVEEFLKERTKFLSLLNQDIVRNEALHEDFKKDLRSLEKTKENIQELSKQPQHSALIPLCKRLFMQGTIMHTGEYLVSKRAYPNSFITLKTIQQTVNDIEARIKQQRDLLGKTELAVVQLTDRKKLLLGEKDEDIVSEQTFAKDDDFETSVEVALMPNEIRSEKGIAVKLGKFYEIFEYEKE</sequence>